<proteinExistence type="predicted"/>
<evidence type="ECO:0000313" key="3">
    <source>
        <dbReference type="Proteomes" id="UP000652761"/>
    </source>
</evidence>
<comment type="caution">
    <text evidence="2">The sequence shown here is derived from an EMBL/GenBank/DDBJ whole genome shotgun (WGS) entry which is preliminary data.</text>
</comment>
<dbReference type="EMBL" id="NMUH01002544">
    <property type="protein sequence ID" value="MQM00637.1"/>
    <property type="molecule type" value="Genomic_DNA"/>
</dbReference>
<evidence type="ECO:0000256" key="1">
    <source>
        <dbReference type="SAM" id="MobiDB-lite"/>
    </source>
</evidence>
<gene>
    <name evidence="2" type="ORF">Taro_033379</name>
</gene>
<dbReference type="Proteomes" id="UP000652761">
    <property type="component" value="Unassembled WGS sequence"/>
</dbReference>
<evidence type="ECO:0000313" key="2">
    <source>
        <dbReference type="EMBL" id="MQM00637.1"/>
    </source>
</evidence>
<keyword evidence="3" id="KW-1185">Reference proteome</keyword>
<feature type="region of interest" description="Disordered" evidence="1">
    <location>
        <begin position="1"/>
        <end position="46"/>
    </location>
</feature>
<name>A0A843VZZ5_COLES</name>
<feature type="compositionally biased region" description="Gly residues" evidence="1">
    <location>
        <begin position="1"/>
        <end position="11"/>
    </location>
</feature>
<protein>
    <submittedName>
        <fullName evidence="2">Uncharacterized protein</fullName>
    </submittedName>
</protein>
<accession>A0A843VZZ5</accession>
<reference evidence="2" key="1">
    <citation type="submission" date="2017-07" db="EMBL/GenBank/DDBJ databases">
        <title>Taro Niue Genome Assembly and Annotation.</title>
        <authorList>
            <person name="Atibalentja N."/>
            <person name="Keating K."/>
            <person name="Fields C.J."/>
        </authorList>
    </citation>
    <scope>NUCLEOTIDE SEQUENCE</scope>
    <source>
        <strain evidence="2">Niue_2</strain>
        <tissue evidence="2">Leaf</tissue>
    </source>
</reference>
<sequence length="64" mass="7270">MELARGGGGASWGCQWGFPTHKRGKGREERERANMKEKKKNKPFTSLKPSTNIILKWLESIRVG</sequence>
<feature type="compositionally biased region" description="Basic and acidic residues" evidence="1">
    <location>
        <begin position="26"/>
        <end position="36"/>
    </location>
</feature>
<organism evidence="2 3">
    <name type="scientific">Colocasia esculenta</name>
    <name type="common">Wild taro</name>
    <name type="synonym">Arum esculentum</name>
    <dbReference type="NCBI Taxonomy" id="4460"/>
    <lineage>
        <taxon>Eukaryota</taxon>
        <taxon>Viridiplantae</taxon>
        <taxon>Streptophyta</taxon>
        <taxon>Embryophyta</taxon>
        <taxon>Tracheophyta</taxon>
        <taxon>Spermatophyta</taxon>
        <taxon>Magnoliopsida</taxon>
        <taxon>Liliopsida</taxon>
        <taxon>Araceae</taxon>
        <taxon>Aroideae</taxon>
        <taxon>Colocasieae</taxon>
        <taxon>Colocasia</taxon>
    </lineage>
</organism>
<dbReference type="AlphaFoldDB" id="A0A843VZZ5"/>